<keyword evidence="2" id="KW-0732">Signal</keyword>
<gene>
    <name evidence="4" type="ORF">BO225_10670</name>
</gene>
<sequence length="240" mass="26366">MTNKAKKRKAATVFAIPMACLFASSIPIAAEEPNYDFSYEMYGPVTVMIDAGHGGIDSGAIGANGVYEKDLSLQYAQTIGAMIQSLDPSISVLYTRYDDQVPWVDEQNTLDFEVDDLNGRTNAIMTMAPTYVLSVHFNAADDPSASGFCGFVKGEDASSQAVYSKVSQYFQEMGYSYDRGLMTTMDYPLQIVDMNMSSSMLLELGFLTNYFEVSQLSDPSMMNALCMQIARAYVDTIHGV</sequence>
<reference evidence="4 5" key="1">
    <citation type="submission" date="2016-11" db="EMBL/GenBank/DDBJ databases">
        <title>Description of two novel members of the family Erysipelotrichaceae: Ileibacterium lipovorans gen. nov., sp. nov. and Dubosiella newyorkensis, gen. nov., sp. nov.</title>
        <authorList>
            <person name="Cox L.M."/>
            <person name="Sohn J."/>
            <person name="Tyrrell K.L."/>
            <person name="Citron D.M."/>
            <person name="Lawson P.A."/>
            <person name="Patel N.B."/>
            <person name="Iizumi T."/>
            <person name="Perez-Perez G.I."/>
            <person name="Goldstein E.J."/>
            <person name="Blaser M.J."/>
        </authorList>
    </citation>
    <scope>NUCLEOTIDE SEQUENCE [LARGE SCALE GENOMIC DNA]</scope>
    <source>
        <strain evidence="4 5">NYU-BL-A4</strain>
    </source>
</reference>
<dbReference type="CDD" id="cd02696">
    <property type="entry name" value="MurNAc-LAA"/>
    <property type="match status" value="1"/>
</dbReference>
<dbReference type="GeneID" id="78276400"/>
<evidence type="ECO:0000256" key="2">
    <source>
        <dbReference type="SAM" id="SignalP"/>
    </source>
</evidence>
<accession>A0A1U7NK08</accession>
<organism evidence="4 5">
    <name type="scientific">Dubosiella newyorkensis</name>
    <dbReference type="NCBI Taxonomy" id="1862672"/>
    <lineage>
        <taxon>Bacteria</taxon>
        <taxon>Bacillati</taxon>
        <taxon>Bacillota</taxon>
        <taxon>Erysipelotrichia</taxon>
        <taxon>Erysipelotrichales</taxon>
        <taxon>Erysipelotrichaceae</taxon>
        <taxon>Dubosiella</taxon>
    </lineage>
</organism>
<protein>
    <recommendedName>
        <fullName evidence="3">MurNAc-LAA domain-containing protein</fullName>
    </recommendedName>
</protein>
<dbReference type="GO" id="GO:0009253">
    <property type="term" value="P:peptidoglycan catabolic process"/>
    <property type="evidence" value="ECO:0007669"/>
    <property type="project" value="InterPro"/>
</dbReference>
<feature type="signal peptide" evidence="2">
    <location>
        <begin position="1"/>
        <end position="29"/>
    </location>
</feature>
<dbReference type="EMBL" id="MPKA01000113">
    <property type="protein sequence ID" value="OLU44341.1"/>
    <property type="molecule type" value="Genomic_DNA"/>
</dbReference>
<proteinExistence type="predicted"/>
<dbReference type="InterPro" id="IPR002508">
    <property type="entry name" value="MurNAc-LAA_cat"/>
</dbReference>
<keyword evidence="5" id="KW-1185">Reference proteome</keyword>
<dbReference type="AlphaFoldDB" id="A0A1U7NK08"/>
<dbReference type="PANTHER" id="PTHR30404">
    <property type="entry name" value="N-ACETYLMURAMOYL-L-ALANINE AMIDASE"/>
    <property type="match status" value="1"/>
</dbReference>
<dbReference type="OrthoDB" id="9772024at2"/>
<keyword evidence="1" id="KW-0378">Hydrolase</keyword>
<dbReference type="Proteomes" id="UP000186705">
    <property type="component" value="Unassembled WGS sequence"/>
</dbReference>
<feature type="domain" description="MurNAc-LAA" evidence="3">
    <location>
        <begin position="47"/>
        <end position="232"/>
    </location>
</feature>
<evidence type="ECO:0000313" key="4">
    <source>
        <dbReference type="EMBL" id="OLU44341.1"/>
    </source>
</evidence>
<dbReference type="GO" id="GO:0030288">
    <property type="term" value="C:outer membrane-bounded periplasmic space"/>
    <property type="evidence" value="ECO:0007669"/>
    <property type="project" value="TreeGrafter"/>
</dbReference>
<dbReference type="GO" id="GO:0008745">
    <property type="term" value="F:N-acetylmuramoyl-L-alanine amidase activity"/>
    <property type="evidence" value="ECO:0007669"/>
    <property type="project" value="InterPro"/>
</dbReference>
<dbReference type="STRING" id="1862672.BO225_10670"/>
<comment type="caution">
    <text evidence="4">The sequence shown here is derived from an EMBL/GenBank/DDBJ whole genome shotgun (WGS) entry which is preliminary data.</text>
</comment>
<dbReference type="Pfam" id="PF01520">
    <property type="entry name" value="Amidase_3"/>
    <property type="match status" value="1"/>
</dbReference>
<dbReference type="Gene3D" id="3.40.630.40">
    <property type="entry name" value="Zn-dependent exopeptidases"/>
    <property type="match status" value="1"/>
</dbReference>
<feature type="chain" id="PRO_5038413632" description="MurNAc-LAA domain-containing protein" evidence="2">
    <location>
        <begin position="30"/>
        <end position="240"/>
    </location>
</feature>
<evidence type="ECO:0000259" key="3">
    <source>
        <dbReference type="Pfam" id="PF01520"/>
    </source>
</evidence>
<name>A0A1U7NK08_9FIRM</name>
<evidence type="ECO:0000313" key="5">
    <source>
        <dbReference type="Proteomes" id="UP000186705"/>
    </source>
</evidence>
<dbReference type="InterPro" id="IPR050695">
    <property type="entry name" value="N-acetylmuramoyl_amidase_3"/>
</dbReference>
<dbReference type="SUPFAM" id="SSF53187">
    <property type="entry name" value="Zn-dependent exopeptidases"/>
    <property type="match status" value="1"/>
</dbReference>
<evidence type="ECO:0000256" key="1">
    <source>
        <dbReference type="ARBA" id="ARBA00022801"/>
    </source>
</evidence>
<dbReference type="RefSeq" id="WP_076342230.1">
    <property type="nucleotide sequence ID" value="NZ_CANTAN010000031.1"/>
</dbReference>
<dbReference type="PANTHER" id="PTHR30404:SF0">
    <property type="entry name" value="N-ACETYLMURAMOYL-L-ALANINE AMIDASE AMIC"/>
    <property type="match status" value="1"/>
</dbReference>